<dbReference type="AlphaFoldDB" id="A0A2G5SVT1"/>
<gene>
    <name evidence="1" type="primary">Cnig_chr_X.g24855</name>
    <name evidence="1" type="ORF">B9Z55_024855</name>
</gene>
<sequence>MREGRPSPISVYMARRFCVILCIALTFYFLITTYPAISNAILIDKNSLQNRISKMGCLDFQLAVTGVLEGRHPQFCGALTDSH</sequence>
<name>A0A2G5SVT1_9PELO</name>
<organism evidence="1 2">
    <name type="scientific">Caenorhabditis nigoni</name>
    <dbReference type="NCBI Taxonomy" id="1611254"/>
    <lineage>
        <taxon>Eukaryota</taxon>
        <taxon>Metazoa</taxon>
        <taxon>Ecdysozoa</taxon>
        <taxon>Nematoda</taxon>
        <taxon>Chromadorea</taxon>
        <taxon>Rhabditida</taxon>
        <taxon>Rhabditina</taxon>
        <taxon>Rhabditomorpha</taxon>
        <taxon>Rhabditoidea</taxon>
        <taxon>Rhabditidae</taxon>
        <taxon>Peloderinae</taxon>
        <taxon>Caenorhabditis</taxon>
    </lineage>
</organism>
<comment type="caution">
    <text evidence="1">The sequence shown here is derived from an EMBL/GenBank/DDBJ whole genome shotgun (WGS) entry which is preliminary data.</text>
</comment>
<dbReference type="EMBL" id="PDUG01000006">
    <property type="protein sequence ID" value="PIC19234.1"/>
    <property type="molecule type" value="Genomic_DNA"/>
</dbReference>
<keyword evidence="2" id="KW-1185">Reference proteome</keyword>
<dbReference type="STRING" id="1611254.A0A2G5SVT1"/>
<proteinExistence type="predicted"/>
<dbReference type="Proteomes" id="UP000230233">
    <property type="component" value="Chromosome X"/>
</dbReference>
<accession>A0A2G5SVT1</accession>
<evidence type="ECO:0000313" key="2">
    <source>
        <dbReference type="Proteomes" id="UP000230233"/>
    </source>
</evidence>
<evidence type="ECO:0000313" key="1">
    <source>
        <dbReference type="EMBL" id="PIC19234.1"/>
    </source>
</evidence>
<reference evidence="2" key="1">
    <citation type="submission" date="2017-10" db="EMBL/GenBank/DDBJ databases">
        <title>Rapid genome shrinkage in a self-fertile nematode reveals novel sperm competition proteins.</title>
        <authorList>
            <person name="Yin D."/>
            <person name="Schwarz E.M."/>
            <person name="Thomas C.G."/>
            <person name="Felde R.L."/>
            <person name="Korf I.F."/>
            <person name="Cutter A.D."/>
            <person name="Schartner C.M."/>
            <person name="Ralston E.J."/>
            <person name="Meyer B.J."/>
            <person name="Haag E.S."/>
        </authorList>
    </citation>
    <scope>NUCLEOTIDE SEQUENCE [LARGE SCALE GENOMIC DNA]</scope>
    <source>
        <strain evidence="2">JU1422</strain>
    </source>
</reference>
<protein>
    <submittedName>
        <fullName evidence="1">Uncharacterized protein</fullName>
    </submittedName>
</protein>